<evidence type="ECO:0000256" key="1">
    <source>
        <dbReference type="ARBA" id="ARBA00022448"/>
    </source>
</evidence>
<evidence type="ECO:0000256" key="2">
    <source>
        <dbReference type="ARBA" id="ARBA00022816"/>
    </source>
</evidence>
<evidence type="ECO:0000256" key="7">
    <source>
        <dbReference type="RuleBase" id="RU365072"/>
    </source>
</evidence>
<evidence type="ECO:0000313" key="8">
    <source>
        <dbReference type="EMBL" id="KAH8091774.1"/>
    </source>
</evidence>
<keyword evidence="4 7" id="KW-0811">Translocation</keyword>
<dbReference type="GO" id="GO:0006606">
    <property type="term" value="P:protein import into nucleus"/>
    <property type="evidence" value="ECO:0007669"/>
    <property type="project" value="TreeGrafter"/>
</dbReference>
<accession>A0A8K0XLZ8</accession>
<comment type="function">
    <text evidence="7">Functions as a component of the nuclear pore complex (NPC).</text>
</comment>
<keyword evidence="1 7" id="KW-0813">Transport</keyword>
<dbReference type="GO" id="GO:0006406">
    <property type="term" value="P:mRNA export from nucleus"/>
    <property type="evidence" value="ECO:0007669"/>
    <property type="project" value="TreeGrafter"/>
</dbReference>
<evidence type="ECO:0000256" key="6">
    <source>
        <dbReference type="ARBA" id="ARBA00023242"/>
    </source>
</evidence>
<dbReference type="PANTHER" id="PTHR13003:SF2">
    <property type="entry name" value="NUCLEAR PORE COMPLEX PROTEIN NUP107"/>
    <property type="match status" value="1"/>
</dbReference>
<keyword evidence="7" id="KW-0472">Membrane</keyword>
<dbReference type="InterPro" id="IPR007252">
    <property type="entry name" value="Nup84/Nup107"/>
</dbReference>
<proteinExistence type="inferred from homology"/>
<comment type="similarity">
    <text evidence="7">Belongs to the nucleoporin Nup84/Nup107 family.</text>
</comment>
<dbReference type="EMBL" id="JAEVFJ010000034">
    <property type="protein sequence ID" value="KAH8091774.1"/>
    <property type="molecule type" value="Genomic_DNA"/>
</dbReference>
<evidence type="ECO:0000256" key="4">
    <source>
        <dbReference type="ARBA" id="ARBA00023010"/>
    </source>
</evidence>
<dbReference type="GO" id="GO:0031965">
    <property type="term" value="C:nuclear membrane"/>
    <property type="evidence" value="ECO:0007669"/>
    <property type="project" value="UniProtKB-SubCell"/>
</dbReference>
<gene>
    <name evidence="8" type="ORF">BXZ70DRAFT_1073083</name>
</gene>
<dbReference type="Proteomes" id="UP000813824">
    <property type="component" value="Unassembled WGS sequence"/>
</dbReference>
<keyword evidence="6 7" id="KW-0539">Nucleus</keyword>
<dbReference type="GO" id="GO:0000973">
    <property type="term" value="P:post-transcriptional tethering of RNA polymerase II gene DNA at nuclear periphery"/>
    <property type="evidence" value="ECO:0007669"/>
    <property type="project" value="TreeGrafter"/>
</dbReference>
<evidence type="ECO:0000256" key="5">
    <source>
        <dbReference type="ARBA" id="ARBA00023132"/>
    </source>
</evidence>
<keyword evidence="3" id="KW-0653">Protein transport</keyword>
<dbReference type="PANTHER" id="PTHR13003">
    <property type="entry name" value="NUP107-RELATED"/>
    <property type="match status" value="1"/>
</dbReference>
<dbReference type="Gene3D" id="1.10.3450.20">
    <property type="match status" value="1"/>
</dbReference>
<organism evidence="8 9">
    <name type="scientific">Cristinia sonorae</name>
    <dbReference type="NCBI Taxonomy" id="1940300"/>
    <lineage>
        <taxon>Eukaryota</taxon>
        <taxon>Fungi</taxon>
        <taxon>Dikarya</taxon>
        <taxon>Basidiomycota</taxon>
        <taxon>Agaricomycotina</taxon>
        <taxon>Agaricomycetes</taxon>
        <taxon>Agaricomycetidae</taxon>
        <taxon>Agaricales</taxon>
        <taxon>Pleurotineae</taxon>
        <taxon>Stephanosporaceae</taxon>
        <taxon>Cristinia</taxon>
    </lineage>
</organism>
<comment type="subcellular location">
    <subcellularLocation>
        <location evidence="7">Nucleus</location>
        <location evidence="7">Nuclear pore complex</location>
    </subcellularLocation>
    <subcellularLocation>
        <location evidence="7">Nucleus membrane</location>
    </subcellularLocation>
</comment>
<sequence length="782" mass="87675">MTASLYAACAEVLSLAQSRKDDLAALLDPETGFAPKLRQICHERLEELQETPSIGSEMEMLALKMESDTWGLLQAVMPLRKMAPPTFPSPQFLIATNPYTPTATLAQAIMHASPLLTELVVVREWLHEIALLDPGPGPATGYWKFTKYQIAQNARLGKGKQRDAGVVSEMDPDATSREGGVLAADDATYDKALAQALYAYVRAGRLDEAVELCRIAHQPWRAASIRGSLLFQWKAISNEPKDEDAMDDGESEGWHGNVRRKLWKSTCIRAALNPNLTKAERALYAALAPCPQTSSALKAACRTWEDHLWAQISIMCEEKEVTEMSRLRGGHWEQYEGQGNAIADDVSMDEEADVRDDQEEEEWELEVANTLASLATIHVEEGAAADNPYHISQLQIILGNTDELLKEFAEGLKAGSYDVNSPEFPIMTRFFAHLCLFLQIIEIPTPALETQVILEVYLGVLEAAGQRELIAMYASALGDNAVIRYAMFLTSLDVTTDINERRLALTRARDHGLDMERVAVTTAERTIEKAFAALPVPKGLLPVIVSPQPAATTPETLLIRSIEWTSFLASTHPTLLEQANVIVRFFLSHGRVQLARQALDMLPRELASIREPEERATEYMQYRVWARCWEGLDRVVEVEKMNGGNMGRDTLAEWLKDYKILVNQSREQVVKLLTTEWLVSEGPQEGGERRNRDLVRIRQIFIPEFILRLHNILFRSRRHIPENLRQCLELANIVADSRYKLYEAFVNQDGRRLGDYLQAVRQAVLAGLEGGGSDPFWILTSS</sequence>
<dbReference type="GO" id="GO:0031080">
    <property type="term" value="C:nuclear pore outer ring"/>
    <property type="evidence" value="ECO:0007669"/>
    <property type="project" value="TreeGrafter"/>
</dbReference>
<comment type="subunit">
    <text evidence="7">Part of the nuclear pore complex (NPC).</text>
</comment>
<keyword evidence="9" id="KW-1185">Reference proteome</keyword>
<dbReference type="Gene3D" id="1.20.190.50">
    <property type="match status" value="1"/>
</dbReference>
<reference evidence="8" key="1">
    <citation type="journal article" date="2021" name="New Phytol.">
        <title>Evolutionary innovations through gain and loss of genes in the ectomycorrhizal Boletales.</title>
        <authorList>
            <person name="Wu G."/>
            <person name="Miyauchi S."/>
            <person name="Morin E."/>
            <person name="Kuo A."/>
            <person name="Drula E."/>
            <person name="Varga T."/>
            <person name="Kohler A."/>
            <person name="Feng B."/>
            <person name="Cao Y."/>
            <person name="Lipzen A."/>
            <person name="Daum C."/>
            <person name="Hundley H."/>
            <person name="Pangilinan J."/>
            <person name="Johnson J."/>
            <person name="Barry K."/>
            <person name="LaButti K."/>
            <person name="Ng V."/>
            <person name="Ahrendt S."/>
            <person name="Min B."/>
            <person name="Choi I.G."/>
            <person name="Park H."/>
            <person name="Plett J.M."/>
            <person name="Magnuson J."/>
            <person name="Spatafora J.W."/>
            <person name="Nagy L.G."/>
            <person name="Henrissat B."/>
            <person name="Grigoriev I.V."/>
            <person name="Yang Z.L."/>
            <person name="Xu J."/>
            <person name="Martin F.M."/>
        </authorList>
    </citation>
    <scope>NUCLEOTIDE SEQUENCE</scope>
    <source>
        <strain evidence="8">KKN 215</strain>
    </source>
</reference>
<dbReference type="Pfam" id="PF04121">
    <property type="entry name" value="Nup84_Nup100"/>
    <property type="match status" value="1"/>
</dbReference>
<dbReference type="GO" id="GO:0017056">
    <property type="term" value="F:structural constituent of nuclear pore"/>
    <property type="evidence" value="ECO:0007669"/>
    <property type="project" value="UniProtKB-UniRule"/>
</dbReference>
<comment type="caution">
    <text evidence="8">The sequence shown here is derived from an EMBL/GenBank/DDBJ whole genome shotgun (WGS) entry which is preliminary data.</text>
</comment>
<dbReference type="AlphaFoldDB" id="A0A8K0XLZ8"/>
<dbReference type="OrthoDB" id="3098at2759"/>
<keyword evidence="2" id="KW-0509">mRNA transport</keyword>
<keyword evidence="5 7" id="KW-0906">Nuclear pore complex</keyword>
<protein>
    <recommendedName>
        <fullName evidence="7">Nuclear pore complex protein</fullName>
    </recommendedName>
</protein>
<name>A0A8K0XLZ8_9AGAR</name>
<evidence type="ECO:0000256" key="3">
    <source>
        <dbReference type="ARBA" id="ARBA00022927"/>
    </source>
</evidence>
<evidence type="ECO:0000313" key="9">
    <source>
        <dbReference type="Proteomes" id="UP000813824"/>
    </source>
</evidence>